<accession>A0AAW0GJU2</accession>
<feature type="region of interest" description="Disordered" evidence="1">
    <location>
        <begin position="136"/>
        <end position="164"/>
    </location>
</feature>
<reference evidence="2 3" key="1">
    <citation type="submission" date="2022-09" db="EMBL/GenBank/DDBJ databases">
        <authorList>
            <person name="Palmer J.M."/>
        </authorList>
    </citation>
    <scope>NUCLEOTIDE SEQUENCE [LARGE SCALE GENOMIC DNA]</scope>
    <source>
        <strain evidence="2 3">DSM 7382</strain>
    </source>
</reference>
<sequence>MHHTNTHAEDEQAGSRTPAINIASRITQDADYGDDHDLVGSPEQVSELATYRSSPHLSFGYGSQDALPSRPGFGRSISSPQGISSMPTSSSPRFQTLFRKTQRPPKDREWSVFGELMSGEGRGERHLQVPSFSASSSFVRRGGHTPSSSSTTPIPTPAMEESGTLSLGDTVQSPVQDSQMAGTDNLPSFSSMEQIQTMTKMELNRVQYNVLGNLSSLLFRH</sequence>
<proteinExistence type="predicted"/>
<protein>
    <submittedName>
        <fullName evidence="2">Uncharacterized protein</fullName>
    </submittedName>
</protein>
<keyword evidence="3" id="KW-1185">Reference proteome</keyword>
<comment type="caution">
    <text evidence="2">The sequence shown here is derived from an EMBL/GenBank/DDBJ whole genome shotgun (WGS) entry which is preliminary data.</text>
</comment>
<dbReference type="AlphaFoldDB" id="A0AAW0GJU2"/>
<dbReference type="Proteomes" id="UP001385951">
    <property type="component" value="Unassembled WGS sequence"/>
</dbReference>
<evidence type="ECO:0000256" key="1">
    <source>
        <dbReference type="SAM" id="MobiDB-lite"/>
    </source>
</evidence>
<feature type="region of interest" description="Disordered" evidence="1">
    <location>
        <begin position="69"/>
        <end position="94"/>
    </location>
</feature>
<evidence type="ECO:0000313" key="3">
    <source>
        <dbReference type="Proteomes" id="UP001385951"/>
    </source>
</evidence>
<feature type="region of interest" description="Disordered" evidence="1">
    <location>
        <begin position="1"/>
        <end position="51"/>
    </location>
</feature>
<feature type="compositionally biased region" description="Polar residues" evidence="1">
    <location>
        <begin position="76"/>
        <end position="94"/>
    </location>
</feature>
<feature type="compositionally biased region" description="Basic and acidic residues" evidence="1">
    <location>
        <begin position="1"/>
        <end position="10"/>
    </location>
</feature>
<dbReference type="EMBL" id="JASBNA010000004">
    <property type="protein sequence ID" value="KAK7692162.1"/>
    <property type="molecule type" value="Genomic_DNA"/>
</dbReference>
<gene>
    <name evidence="2" type="ORF">QCA50_003781</name>
</gene>
<name>A0AAW0GJU2_9APHY</name>
<evidence type="ECO:0000313" key="2">
    <source>
        <dbReference type="EMBL" id="KAK7692162.1"/>
    </source>
</evidence>
<organism evidence="2 3">
    <name type="scientific">Cerrena zonata</name>
    <dbReference type="NCBI Taxonomy" id="2478898"/>
    <lineage>
        <taxon>Eukaryota</taxon>
        <taxon>Fungi</taxon>
        <taxon>Dikarya</taxon>
        <taxon>Basidiomycota</taxon>
        <taxon>Agaricomycotina</taxon>
        <taxon>Agaricomycetes</taxon>
        <taxon>Polyporales</taxon>
        <taxon>Cerrenaceae</taxon>
        <taxon>Cerrena</taxon>
    </lineage>
</organism>